<comment type="caution">
    <text evidence="5">The sequence shown here is derived from an EMBL/GenBank/DDBJ whole genome shotgun (WGS) entry which is preliminary data.</text>
</comment>
<dbReference type="OrthoDB" id="4569196at2"/>
<reference evidence="4 6" key="1">
    <citation type="journal article" date="2018" name="Elife">
        <title>Discovery and characterization of a prevalent human gut bacterial enzyme sufficient for the inactivation of a family of plant toxins.</title>
        <authorList>
            <person name="Koppel N."/>
            <person name="Bisanz J.E."/>
            <person name="Pandelia M.E."/>
            <person name="Turnbaugh P.J."/>
            <person name="Balskus E.P."/>
        </authorList>
    </citation>
    <scope>NUCLEOTIDE SEQUENCE [LARGE SCALE GENOMIC DNA]</scope>
    <source>
        <strain evidence="4 6">DSM 16107</strain>
    </source>
</reference>
<dbReference type="PANTHER" id="PTHR30204:SF93">
    <property type="entry name" value="HTH MERR-TYPE DOMAIN-CONTAINING PROTEIN"/>
    <property type="match status" value="1"/>
</dbReference>
<accession>A0A3N0J0N9</accession>
<dbReference type="GO" id="GO:0003677">
    <property type="term" value="F:DNA binding"/>
    <property type="evidence" value="ECO:0007669"/>
    <property type="project" value="UniProtKB-KW"/>
</dbReference>
<keyword evidence="1" id="KW-0238">DNA-binding</keyword>
<keyword evidence="2" id="KW-0175">Coiled coil</keyword>
<dbReference type="SUPFAM" id="SSF46955">
    <property type="entry name" value="Putative DNA-binding domain"/>
    <property type="match status" value="1"/>
</dbReference>
<evidence type="ECO:0000313" key="5">
    <source>
        <dbReference type="EMBL" id="RNM42260.1"/>
    </source>
</evidence>
<reference evidence="5" key="3">
    <citation type="journal article" date="2019" name="Microbiol. Resour. Announc.">
        <title>Draft Genome Sequences of Type Strains of Gordonibacter faecihominis, Paraeggerthella hongkongensis, Parvibacter caecicola,Slackia equolifaciens, Slackia faecicanis, and Slackia isoflavoniconvertens.</title>
        <authorList>
            <person name="Danylec N."/>
            <person name="Stoll D.A."/>
            <person name="Dotsch A."/>
            <person name="Huch M."/>
        </authorList>
    </citation>
    <scope>NUCLEOTIDE SEQUENCE</scope>
    <source>
        <strain evidence="5">DSM 16107</strain>
    </source>
</reference>
<dbReference type="SMART" id="SM00422">
    <property type="entry name" value="HTH_MERR"/>
    <property type="match status" value="1"/>
</dbReference>
<dbReference type="Pfam" id="PF13411">
    <property type="entry name" value="MerR_1"/>
    <property type="match status" value="1"/>
</dbReference>
<protein>
    <submittedName>
        <fullName evidence="5">MerR family transcriptional regulator</fullName>
    </submittedName>
</protein>
<dbReference type="EMBL" id="PPTT01000021">
    <property type="protein sequence ID" value="RDB67812.1"/>
    <property type="molecule type" value="Genomic_DNA"/>
</dbReference>
<reference evidence="7" key="2">
    <citation type="submission" date="2018-05" db="EMBL/GenBank/DDBJ databases">
        <title>Genome Sequencing of selected type strains of the family Eggerthellaceae.</title>
        <authorList>
            <person name="Danylec N."/>
            <person name="Stoll D.A."/>
            <person name="Doetsch A."/>
            <person name="Huch M."/>
        </authorList>
    </citation>
    <scope>NUCLEOTIDE SEQUENCE [LARGE SCALE GENOMIC DNA]</scope>
    <source>
        <strain evidence="7">DSM 16107</strain>
    </source>
</reference>
<gene>
    <name evidence="4" type="ORF">C1876_12025</name>
    <name evidence="5" type="ORF">DMP09_05850</name>
</gene>
<dbReference type="InterPro" id="IPR000551">
    <property type="entry name" value="MerR-type_HTH_dom"/>
</dbReference>
<name>A0A3N0J0N9_9ACTN</name>
<keyword evidence="6" id="KW-1185">Reference proteome</keyword>
<dbReference type="InterPro" id="IPR047057">
    <property type="entry name" value="MerR_fam"/>
</dbReference>
<dbReference type="Gene3D" id="1.10.1660.10">
    <property type="match status" value="1"/>
</dbReference>
<evidence type="ECO:0000259" key="3">
    <source>
        <dbReference type="PROSITE" id="PS50937"/>
    </source>
</evidence>
<organism evidence="5 7">
    <name type="scientific">Eggerthella sinensis</name>
    <dbReference type="NCBI Taxonomy" id="242230"/>
    <lineage>
        <taxon>Bacteria</taxon>
        <taxon>Bacillati</taxon>
        <taxon>Actinomycetota</taxon>
        <taxon>Coriobacteriia</taxon>
        <taxon>Eggerthellales</taxon>
        <taxon>Eggerthellaceae</taxon>
        <taxon>Eggerthella</taxon>
    </lineage>
</organism>
<dbReference type="Proteomes" id="UP000270112">
    <property type="component" value="Unassembled WGS sequence"/>
</dbReference>
<dbReference type="PROSITE" id="PS50937">
    <property type="entry name" value="HTH_MERR_2"/>
    <property type="match status" value="1"/>
</dbReference>
<feature type="domain" description="HTH merR-type" evidence="3">
    <location>
        <begin position="1"/>
        <end position="69"/>
    </location>
</feature>
<dbReference type="RefSeq" id="WP_114546959.1">
    <property type="nucleotide sequence ID" value="NZ_JAJCHC010000013.1"/>
</dbReference>
<sequence>MKSSEVAKLADVTVRTLRHYHAIGLLPEPPRGANGYREYEVDDLVRLLRIKRLTTLGFSLSRIGEVLDEMDRNLSDSSGPNADAALDELDRELALQIERLEEQRRTIALLKRERFDPDLPVRFARIKKQFEVLFPSSTITNSDREALLIAGNLFTEEDTDELERVLTALFDGDTVHQLRAVQARFDDLPADASQDEIEQAVETALALLGPFIDCFDPANWDKDYDSVADDLMREITNKNLNEAQRIATDRLEEALEAYILERGSSIHPSQTA</sequence>
<dbReference type="CDD" id="cd00592">
    <property type="entry name" value="HTH_MerR-like"/>
    <property type="match status" value="1"/>
</dbReference>
<evidence type="ECO:0000313" key="6">
    <source>
        <dbReference type="Proteomes" id="UP000253817"/>
    </source>
</evidence>
<dbReference type="EMBL" id="QICC01000016">
    <property type="protein sequence ID" value="RNM42260.1"/>
    <property type="molecule type" value="Genomic_DNA"/>
</dbReference>
<evidence type="ECO:0000313" key="7">
    <source>
        <dbReference type="Proteomes" id="UP000270112"/>
    </source>
</evidence>
<dbReference type="PANTHER" id="PTHR30204">
    <property type="entry name" value="REDOX-CYCLING DRUG-SENSING TRANSCRIPTIONAL ACTIVATOR SOXR"/>
    <property type="match status" value="1"/>
</dbReference>
<dbReference type="GO" id="GO:0003700">
    <property type="term" value="F:DNA-binding transcription factor activity"/>
    <property type="evidence" value="ECO:0007669"/>
    <property type="project" value="InterPro"/>
</dbReference>
<proteinExistence type="predicted"/>
<dbReference type="InterPro" id="IPR009061">
    <property type="entry name" value="DNA-bd_dom_put_sf"/>
</dbReference>
<feature type="coiled-coil region" evidence="2">
    <location>
        <begin position="86"/>
        <end position="113"/>
    </location>
</feature>
<dbReference type="AlphaFoldDB" id="A0A3N0J0N9"/>
<evidence type="ECO:0000313" key="4">
    <source>
        <dbReference type="EMBL" id="RDB67812.1"/>
    </source>
</evidence>
<dbReference type="Proteomes" id="UP000253817">
    <property type="component" value="Unassembled WGS sequence"/>
</dbReference>
<evidence type="ECO:0000256" key="1">
    <source>
        <dbReference type="ARBA" id="ARBA00023125"/>
    </source>
</evidence>
<evidence type="ECO:0000256" key="2">
    <source>
        <dbReference type="SAM" id="Coils"/>
    </source>
</evidence>